<dbReference type="EMBL" id="RCMV01005023">
    <property type="protein sequence ID" value="KAG3190716.1"/>
    <property type="molecule type" value="Genomic_DNA"/>
</dbReference>
<gene>
    <name evidence="1" type="ORF">PC129_g25113</name>
</gene>
<comment type="caution">
    <text evidence="1">The sequence shown here is derived from an EMBL/GenBank/DDBJ whole genome shotgun (WGS) entry which is preliminary data.</text>
</comment>
<accession>A0A8T1H093</accession>
<evidence type="ECO:0000313" key="1">
    <source>
        <dbReference type="EMBL" id="KAG3190716.1"/>
    </source>
</evidence>
<evidence type="ECO:0000313" key="2">
    <source>
        <dbReference type="Proteomes" id="UP000760860"/>
    </source>
</evidence>
<dbReference type="AlphaFoldDB" id="A0A8T1H093"/>
<protein>
    <submittedName>
        <fullName evidence="1">Uncharacterized protein</fullName>
    </submittedName>
</protein>
<proteinExistence type="predicted"/>
<reference evidence="1" key="1">
    <citation type="submission" date="2018-05" db="EMBL/GenBank/DDBJ databases">
        <title>Effector identification in a new, highly contiguous assembly of the strawberry crown rot pathogen Phytophthora cactorum.</title>
        <authorList>
            <person name="Armitage A.D."/>
            <person name="Nellist C.F."/>
            <person name="Bates H."/>
            <person name="Vickerstaff R.J."/>
            <person name="Harrison R.J."/>
        </authorList>
    </citation>
    <scope>NUCLEOTIDE SEQUENCE</scope>
    <source>
        <strain evidence="1">P421</strain>
    </source>
</reference>
<organism evidence="1 2">
    <name type="scientific">Phytophthora cactorum</name>
    <dbReference type="NCBI Taxonomy" id="29920"/>
    <lineage>
        <taxon>Eukaryota</taxon>
        <taxon>Sar</taxon>
        <taxon>Stramenopiles</taxon>
        <taxon>Oomycota</taxon>
        <taxon>Peronosporomycetes</taxon>
        <taxon>Peronosporales</taxon>
        <taxon>Peronosporaceae</taxon>
        <taxon>Phytophthora</taxon>
    </lineage>
</organism>
<dbReference type="Proteomes" id="UP000760860">
    <property type="component" value="Unassembled WGS sequence"/>
</dbReference>
<sequence length="36" mass="4215">MQYKRLIHLPVAKLYAAEQRERGDAVKSPFMGNMHK</sequence>
<name>A0A8T1H093_9STRA</name>